<proteinExistence type="predicted"/>
<organism evidence="2 3">
    <name type="scientific">Diploscapter pachys</name>
    <dbReference type="NCBI Taxonomy" id="2018661"/>
    <lineage>
        <taxon>Eukaryota</taxon>
        <taxon>Metazoa</taxon>
        <taxon>Ecdysozoa</taxon>
        <taxon>Nematoda</taxon>
        <taxon>Chromadorea</taxon>
        <taxon>Rhabditida</taxon>
        <taxon>Rhabditina</taxon>
        <taxon>Rhabditomorpha</taxon>
        <taxon>Rhabditoidea</taxon>
        <taxon>Rhabditidae</taxon>
        <taxon>Diploscapter</taxon>
    </lineage>
</organism>
<feature type="domain" description="HNH nuclease" evidence="1">
    <location>
        <begin position="248"/>
        <end position="302"/>
    </location>
</feature>
<evidence type="ECO:0000313" key="2">
    <source>
        <dbReference type="EMBL" id="PAV66321.1"/>
    </source>
</evidence>
<dbReference type="OrthoDB" id="10551148at2759"/>
<name>A0A2A2JX85_9BILA</name>
<keyword evidence="3" id="KW-1185">Reference proteome</keyword>
<gene>
    <name evidence="2" type="ORF">WR25_25485</name>
</gene>
<evidence type="ECO:0000259" key="1">
    <source>
        <dbReference type="Pfam" id="PF13391"/>
    </source>
</evidence>
<dbReference type="Pfam" id="PF13391">
    <property type="entry name" value="HNH_2"/>
    <property type="match status" value="1"/>
</dbReference>
<dbReference type="AlphaFoldDB" id="A0A2A2JX85"/>
<evidence type="ECO:0000313" key="3">
    <source>
        <dbReference type="Proteomes" id="UP000218231"/>
    </source>
</evidence>
<dbReference type="EMBL" id="LIAE01010123">
    <property type="protein sequence ID" value="PAV66321.1"/>
    <property type="molecule type" value="Genomic_DNA"/>
</dbReference>
<accession>A0A2A2JX85</accession>
<protein>
    <recommendedName>
        <fullName evidence="1">HNH nuclease domain-containing protein</fullName>
    </recommendedName>
</protein>
<comment type="caution">
    <text evidence="2">The sequence shown here is derived from an EMBL/GenBank/DDBJ whole genome shotgun (WGS) entry which is preliminary data.</text>
</comment>
<sequence length="354" mass="39060">MPSRWPVLPPVASLLPARRDGKLGNDGVAQTSDGPSASCFRRIRSLRHQPAVSNGVTFGVFIHRSDSIYDDTPAEKYQFPEQYLDRARACLGDWIVYYEPRKVAETKGYYAVAKVERIIPDPSTPGMYLALIEPGSYLDFATPIPFADANGPIEQGVLNDQGRISGRAQAAVRGLSASDFNRIVQAGLAEGDALLPRTGVLSDATTVREERLPFGFDETRERVSSLVSRVVRDRVFRRIVLRAYDERCAVTGLKLINGGGRAEVEAAHIRPVEANGPDIVSNGIALSGTAHWMFDRGLIGLDDDLRIIVSRQANDPDGIRSVVNPSGRILVPPREADRPHPQFVRWHREHCFKA</sequence>
<reference evidence="2 3" key="1">
    <citation type="journal article" date="2017" name="Curr. Biol.">
        <title>Genome architecture and evolution of a unichromosomal asexual nematode.</title>
        <authorList>
            <person name="Fradin H."/>
            <person name="Zegar C."/>
            <person name="Gutwein M."/>
            <person name="Lucas J."/>
            <person name="Kovtun M."/>
            <person name="Corcoran D."/>
            <person name="Baugh L.R."/>
            <person name="Kiontke K."/>
            <person name="Gunsalus K."/>
            <person name="Fitch D.H."/>
            <person name="Piano F."/>
        </authorList>
    </citation>
    <scope>NUCLEOTIDE SEQUENCE [LARGE SCALE GENOMIC DNA]</scope>
    <source>
        <strain evidence="2">PF1309</strain>
    </source>
</reference>
<dbReference type="InterPro" id="IPR003615">
    <property type="entry name" value="HNH_nuc"/>
</dbReference>
<dbReference type="Proteomes" id="UP000218231">
    <property type="component" value="Unassembled WGS sequence"/>
</dbReference>